<dbReference type="EC" id="3.1.3.16" evidence="3"/>
<evidence type="ECO:0000256" key="10">
    <source>
        <dbReference type="SAM" id="SignalP"/>
    </source>
</evidence>
<dbReference type="InterPro" id="IPR043587">
    <property type="entry name" value="Phosphatase_SSH-like"/>
</dbReference>
<dbReference type="PROSITE" id="PS50054">
    <property type="entry name" value="TYR_PHOSPHATASE_DUAL"/>
    <property type="match status" value="1"/>
</dbReference>
<feature type="region of interest" description="Disordered" evidence="9">
    <location>
        <begin position="26"/>
        <end position="54"/>
    </location>
</feature>
<gene>
    <name evidence="14" type="ORF">J437_LFUL011129</name>
</gene>
<dbReference type="AlphaFoldDB" id="A0A8K0P0L0"/>
<dbReference type="SUPFAM" id="SSF52799">
    <property type="entry name" value="(Phosphotyrosine protein) phosphatases II"/>
    <property type="match status" value="1"/>
</dbReference>
<keyword evidence="15" id="KW-1185">Reference proteome</keyword>
<keyword evidence="7" id="KW-0206">Cytoskeleton</keyword>
<proteinExistence type="inferred from homology"/>
<dbReference type="InterPro" id="IPR043588">
    <property type="entry name" value="SSH-N"/>
</dbReference>
<feature type="region of interest" description="Disordered" evidence="9">
    <location>
        <begin position="558"/>
        <end position="707"/>
    </location>
</feature>
<dbReference type="FunFam" id="3.90.190.10:FF:000004">
    <property type="entry name" value="Protein phosphatase Slingshot homolog 2"/>
    <property type="match status" value="1"/>
</dbReference>
<dbReference type="GO" id="GO:0003779">
    <property type="term" value="F:actin binding"/>
    <property type="evidence" value="ECO:0007669"/>
    <property type="project" value="InterPro"/>
</dbReference>
<evidence type="ECO:0000256" key="8">
    <source>
        <dbReference type="ARBA" id="ARBA00048336"/>
    </source>
</evidence>
<dbReference type="Pfam" id="PF23040">
    <property type="entry name" value="PH_SSH1-like_1st"/>
    <property type="match status" value="1"/>
</dbReference>
<dbReference type="InterPro" id="IPR020422">
    <property type="entry name" value="TYR_PHOSPHATASE_DUAL_dom"/>
</dbReference>
<feature type="region of interest" description="Disordered" evidence="9">
    <location>
        <begin position="756"/>
        <end position="900"/>
    </location>
</feature>
<feature type="compositionally biased region" description="Pro residues" evidence="9">
    <location>
        <begin position="1179"/>
        <end position="1193"/>
    </location>
</feature>
<feature type="domain" description="DEK-C" evidence="13">
    <location>
        <begin position="351"/>
        <end position="406"/>
    </location>
</feature>
<feature type="domain" description="Tyrosine-protein phosphatase" evidence="11">
    <location>
        <begin position="410"/>
        <end position="551"/>
    </location>
</feature>
<evidence type="ECO:0000256" key="3">
    <source>
        <dbReference type="ARBA" id="ARBA00013081"/>
    </source>
</evidence>
<feature type="compositionally biased region" description="Polar residues" evidence="9">
    <location>
        <begin position="622"/>
        <end position="635"/>
    </location>
</feature>
<dbReference type="InterPro" id="IPR000340">
    <property type="entry name" value="Dual-sp_phosphatase_cat-dom"/>
</dbReference>
<dbReference type="PANTHER" id="PTHR45864">
    <property type="entry name" value="SLINGSHOT PROTEIN PHOSPHATASE HOMOLOG"/>
    <property type="match status" value="1"/>
</dbReference>
<comment type="similarity">
    <text evidence="2">Belongs to the protein-tyrosine phosphatase family.</text>
</comment>
<feature type="region of interest" description="Disordered" evidence="9">
    <location>
        <begin position="329"/>
        <end position="353"/>
    </location>
</feature>
<dbReference type="Pfam" id="PF08766">
    <property type="entry name" value="DEK_C"/>
    <property type="match status" value="1"/>
</dbReference>
<evidence type="ECO:0000313" key="14">
    <source>
        <dbReference type="EMBL" id="KAG8231275.1"/>
    </source>
</evidence>
<comment type="subcellular location">
    <subcellularLocation>
        <location evidence="1">Cytoplasm</location>
        <location evidence="1">Cytoskeleton</location>
    </subcellularLocation>
</comment>
<dbReference type="InterPro" id="IPR029021">
    <property type="entry name" value="Prot-tyrosine_phosphatase-like"/>
</dbReference>
<evidence type="ECO:0000259" key="12">
    <source>
        <dbReference type="PROSITE" id="PS50056"/>
    </source>
</evidence>
<dbReference type="PROSITE" id="PS00383">
    <property type="entry name" value="TYR_PHOSPHATASE_1"/>
    <property type="match status" value="1"/>
</dbReference>
<dbReference type="InterPro" id="IPR014876">
    <property type="entry name" value="DEK_C"/>
</dbReference>
<accession>A0A8K0P0L0</accession>
<evidence type="ECO:0000256" key="1">
    <source>
        <dbReference type="ARBA" id="ARBA00004245"/>
    </source>
</evidence>
<evidence type="ECO:0000256" key="6">
    <source>
        <dbReference type="ARBA" id="ARBA00022912"/>
    </source>
</evidence>
<dbReference type="InterPro" id="IPR016130">
    <property type="entry name" value="Tyr_Pase_AS"/>
</dbReference>
<dbReference type="PROSITE" id="PS50056">
    <property type="entry name" value="TYR_PHOSPHATASE_2"/>
    <property type="match status" value="1"/>
</dbReference>
<keyword evidence="5" id="KW-0378">Hydrolase</keyword>
<dbReference type="Proteomes" id="UP000792457">
    <property type="component" value="Unassembled WGS sequence"/>
</dbReference>
<evidence type="ECO:0000256" key="4">
    <source>
        <dbReference type="ARBA" id="ARBA00022490"/>
    </source>
</evidence>
<dbReference type="Pfam" id="PF00782">
    <property type="entry name" value="DSPc"/>
    <property type="match status" value="1"/>
</dbReference>
<feature type="compositionally biased region" description="Basic and acidic residues" evidence="9">
    <location>
        <begin position="658"/>
        <end position="679"/>
    </location>
</feature>
<dbReference type="Gene3D" id="3.90.190.10">
    <property type="entry name" value="Protein tyrosine phosphatase superfamily"/>
    <property type="match status" value="1"/>
</dbReference>
<feature type="compositionally biased region" description="Polar residues" evidence="9">
    <location>
        <begin position="918"/>
        <end position="927"/>
    </location>
</feature>
<feature type="compositionally biased region" description="Polar residues" evidence="9">
    <location>
        <begin position="1040"/>
        <end position="1054"/>
    </location>
</feature>
<feature type="compositionally biased region" description="Basic and acidic residues" evidence="9">
    <location>
        <begin position="1106"/>
        <end position="1116"/>
    </location>
</feature>
<sequence length="1262" mass="138432">MDDVSWFLSRFLLLEGIVMALVSVQRSPSTSSSDSGAGASVDEEETTVGRSPGRSLGECYFAVKGSPSASSVSCHPPVNAPKHAETGALNGRRKGRGDQGRRGEEGKEEEDSAKGGWREEWSKIKEEGGRFKEGIVTPSVGSGVPSSGRRGTAGMSSDIQRHLRSMFYLLRPEETLKMAVKLESVHPGRTRYLVVVSRIVGIREGISPGEEESCLLGIDCNENTTIGLVLRVLSDTTISLDGDGGFGVSVCGRQHFFKPVSVQAMWSALQTLHRVSLRARETGTHFLSSPALREPSSSSDSPLPQLDWASYYESRVDSDQSCLNEWHAMDSLESRRPPSPDAVRTKPREREETERVIRTALKEIMMSVDLDEVTCKWLRGRLEEMLGVHLSEYKAFIDAEMLTILGQMDAATPVFDHVYLGSEWNASNLEELQKNGIGHILNVTREIDNFFPGVFDYYNVRVYDDEKTDLLKHWDNTFRYISRAKKIGSKVLVHCKMGVSRSASVVIAYAMKAYDWDLKTAVEHVKQKRSCIKPNAAFMAQLETYQGILDAMKNREKLQRSKSETNLKSPGSITLAESGSSGGRRVASEEGSTTDSTPRLPPEEDPPSPPGEGQRGRAVVQEESTFVQHRPSTGNRGRPRSWSPDDGPPTVSSVPDLASRRASEEDRISSMGVGRRDGEVPMTASLERLSTSSSTTSVRRECRDDGSRLNLNVRMPCSNGQAYSVSQNKVVHLPCSSQPSSLTSTEGIASVRRRVTELEAKKHPTTTAVPGATREKENGSKSSVPDPPISPEECIERNCRDWEDQSTTGGLVHGPQGPQSSPVRKEGTIEPEGLRTSSSEVESRGEVAWSCRNDTSTPPRREDPFSARLDRVFDREERKQCRSDTQVSNIGECPSRQGSWSSFDSAVVLGFQGEAHSDTPSRQSSWGSGDARWRVPAPPSRNGSWGSCDIRTPNRKGEETNPVLRSSFSYDREAIPWHPGTVKRTKQRLEEVGGPTNGSVWTSNEAPAGAKRVRPEVDSRVAPPQEPPPPPRCPSPRESTTSGDSSPLPTSFTNPRGGCAHLALQAILLPRNARRHAEPPRSPRNPASVPRLQNSHEPCTPPRPSSEGHRVQESQRSEAGMVRSLRREFEARQGDIPRMTPGNNERVRSLPSSPEGCPPEDLSVRSLVDRFEVGRRRLVPPPPEELPRPSPPPPRRRVLSEGEQGRKVPPPAVPPRKSSLGRSPASSSGEESSSVGRSLPLRLPPCAPGGSRMCGTALYNTV</sequence>
<feature type="compositionally biased region" description="Basic and acidic residues" evidence="9">
    <location>
        <begin position="112"/>
        <end position="133"/>
    </location>
</feature>
<feature type="compositionally biased region" description="Low complexity" evidence="9">
    <location>
        <begin position="1215"/>
        <end position="1238"/>
    </location>
</feature>
<keyword evidence="6" id="KW-0904">Protein phosphatase</keyword>
<feature type="compositionally biased region" description="Basic and acidic residues" evidence="9">
    <location>
        <begin position="794"/>
        <end position="803"/>
    </location>
</feature>
<dbReference type="SUPFAM" id="SSF109715">
    <property type="entry name" value="DEK C-terminal domain"/>
    <property type="match status" value="1"/>
</dbReference>
<evidence type="ECO:0000256" key="9">
    <source>
        <dbReference type="SAM" id="MobiDB-lite"/>
    </source>
</evidence>
<feature type="compositionally biased region" description="Low complexity" evidence="9">
    <location>
        <begin position="26"/>
        <end position="40"/>
    </location>
</feature>
<feature type="compositionally biased region" description="Basic and acidic residues" evidence="9">
    <location>
        <begin position="1125"/>
        <end position="1135"/>
    </location>
</feature>
<reference evidence="14" key="2">
    <citation type="submission" date="2017-10" db="EMBL/GenBank/DDBJ databases">
        <title>Ladona fulva Genome sequencing and assembly.</title>
        <authorList>
            <person name="Murali S."/>
            <person name="Richards S."/>
            <person name="Bandaranaike D."/>
            <person name="Bellair M."/>
            <person name="Blankenburg K."/>
            <person name="Chao H."/>
            <person name="Dinh H."/>
            <person name="Doddapaneni H."/>
            <person name="Dugan-Rocha S."/>
            <person name="Elkadiri S."/>
            <person name="Gnanaolivu R."/>
            <person name="Hernandez B."/>
            <person name="Skinner E."/>
            <person name="Javaid M."/>
            <person name="Lee S."/>
            <person name="Li M."/>
            <person name="Ming W."/>
            <person name="Munidasa M."/>
            <person name="Muniz J."/>
            <person name="Nguyen L."/>
            <person name="Hughes D."/>
            <person name="Osuji N."/>
            <person name="Pu L.-L."/>
            <person name="Puazo M."/>
            <person name="Qu C."/>
            <person name="Quiroz J."/>
            <person name="Raj R."/>
            <person name="Weissenberger G."/>
            <person name="Xin Y."/>
            <person name="Zou X."/>
            <person name="Han Y."/>
            <person name="Worley K."/>
            <person name="Muzny D."/>
            <person name="Gibbs R."/>
        </authorList>
    </citation>
    <scope>NUCLEOTIDE SEQUENCE</scope>
    <source>
        <strain evidence="14">Sampled in the wild</strain>
    </source>
</reference>
<protein>
    <recommendedName>
        <fullName evidence="3">protein-serine/threonine phosphatase</fullName>
        <ecNumber evidence="3">3.1.3.16</ecNumber>
    </recommendedName>
</protein>
<evidence type="ECO:0000256" key="7">
    <source>
        <dbReference type="ARBA" id="ARBA00023212"/>
    </source>
</evidence>
<dbReference type="EMBL" id="KZ308545">
    <property type="protein sequence ID" value="KAG8231275.1"/>
    <property type="molecule type" value="Genomic_DNA"/>
</dbReference>
<dbReference type="SMART" id="SM00195">
    <property type="entry name" value="DSPc"/>
    <property type="match status" value="1"/>
</dbReference>
<reference evidence="14" key="1">
    <citation type="submission" date="2013-04" db="EMBL/GenBank/DDBJ databases">
        <authorList>
            <person name="Qu J."/>
            <person name="Murali S.C."/>
            <person name="Bandaranaike D."/>
            <person name="Bellair M."/>
            <person name="Blankenburg K."/>
            <person name="Chao H."/>
            <person name="Dinh H."/>
            <person name="Doddapaneni H."/>
            <person name="Downs B."/>
            <person name="Dugan-Rocha S."/>
            <person name="Elkadiri S."/>
            <person name="Gnanaolivu R.D."/>
            <person name="Hernandez B."/>
            <person name="Javaid M."/>
            <person name="Jayaseelan J.C."/>
            <person name="Lee S."/>
            <person name="Li M."/>
            <person name="Ming W."/>
            <person name="Munidasa M."/>
            <person name="Muniz J."/>
            <person name="Nguyen L."/>
            <person name="Ongeri F."/>
            <person name="Osuji N."/>
            <person name="Pu L.-L."/>
            <person name="Puazo M."/>
            <person name="Qu C."/>
            <person name="Quiroz J."/>
            <person name="Raj R."/>
            <person name="Weissenberger G."/>
            <person name="Xin Y."/>
            <person name="Zou X."/>
            <person name="Han Y."/>
            <person name="Richards S."/>
            <person name="Worley K."/>
            <person name="Muzny D."/>
            <person name="Gibbs R."/>
        </authorList>
    </citation>
    <scope>NUCLEOTIDE SEQUENCE</scope>
    <source>
        <strain evidence="14">Sampled in the wild</strain>
    </source>
</reference>
<dbReference type="PANTHER" id="PTHR45864:SF2">
    <property type="entry name" value="PROTEIN PHOSPHATASE SLINGSHOT"/>
    <property type="match status" value="1"/>
</dbReference>
<feature type="compositionally biased region" description="Low complexity" evidence="9">
    <location>
        <begin position="138"/>
        <end position="150"/>
    </location>
</feature>
<keyword evidence="10" id="KW-0732">Signal</keyword>
<evidence type="ECO:0000313" key="15">
    <source>
        <dbReference type="Proteomes" id="UP000792457"/>
    </source>
</evidence>
<dbReference type="GO" id="GO:0030837">
    <property type="term" value="P:negative regulation of actin filament polymerization"/>
    <property type="evidence" value="ECO:0007669"/>
    <property type="project" value="InterPro"/>
</dbReference>
<feature type="chain" id="PRO_5035463018" description="protein-serine/threonine phosphatase" evidence="10">
    <location>
        <begin position="21"/>
        <end position="1262"/>
    </location>
</feature>
<feature type="compositionally biased region" description="Basic and acidic residues" evidence="9">
    <location>
        <begin position="859"/>
        <end position="882"/>
    </location>
</feature>
<keyword evidence="4" id="KW-0963">Cytoplasm</keyword>
<dbReference type="PROSITE" id="PS51998">
    <property type="entry name" value="DEK_C"/>
    <property type="match status" value="1"/>
</dbReference>
<feature type="compositionally biased region" description="Polar residues" evidence="9">
    <location>
        <begin position="566"/>
        <end position="579"/>
    </location>
</feature>
<dbReference type="InterPro" id="IPR000387">
    <property type="entry name" value="Tyr_Pase_dom"/>
</dbReference>
<feature type="domain" description="Tyrosine specific protein phosphatases" evidence="12">
    <location>
        <begin position="472"/>
        <end position="529"/>
    </location>
</feature>
<feature type="region of interest" description="Disordered" evidence="9">
    <location>
        <begin position="914"/>
        <end position="1252"/>
    </location>
</feature>
<evidence type="ECO:0000259" key="11">
    <source>
        <dbReference type="PROSITE" id="PS50054"/>
    </source>
</evidence>
<feature type="signal peptide" evidence="10">
    <location>
        <begin position="1"/>
        <end position="20"/>
    </location>
</feature>
<dbReference type="GO" id="GO:0005856">
    <property type="term" value="C:cytoskeleton"/>
    <property type="evidence" value="ECO:0007669"/>
    <property type="project" value="UniProtKB-SubCell"/>
</dbReference>
<comment type="caution">
    <text evidence="14">The sequence shown here is derived from an EMBL/GenBank/DDBJ whole genome shotgun (WGS) entry which is preliminary data.</text>
</comment>
<feature type="region of interest" description="Disordered" evidence="9">
    <location>
        <begin position="70"/>
        <end position="155"/>
    </location>
</feature>
<evidence type="ECO:0000259" key="13">
    <source>
        <dbReference type="PROSITE" id="PS51998"/>
    </source>
</evidence>
<name>A0A8K0P0L0_LADFU</name>
<dbReference type="GO" id="GO:0004722">
    <property type="term" value="F:protein serine/threonine phosphatase activity"/>
    <property type="evidence" value="ECO:0007669"/>
    <property type="project" value="UniProtKB-EC"/>
</dbReference>
<feature type="compositionally biased region" description="Pro residues" evidence="9">
    <location>
        <begin position="1024"/>
        <end position="1034"/>
    </location>
</feature>
<comment type="catalytic activity">
    <reaction evidence="8">
        <text>O-phospho-L-threonyl-[protein] + H2O = L-threonyl-[protein] + phosphate</text>
        <dbReference type="Rhea" id="RHEA:47004"/>
        <dbReference type="Rhea" id="RHEA-COMP:11060"/>
        <dbReference type="Rhea" id="RHEA-COMP:11605"/>
        <dbReference type="ChEBI" id="CHEBI:15377"/>
        <dbReference type="ChEBI" id="CHEBI:30013"/>
        <dbReference type="ChEBI" id="CHEBI:43474"/>
        <dbReference type="ChEBI" id="CHEBI:61977"/>
        <dbReference type="EC" id="3.1.3.16"/>
    </reaction>
</comment>
<feature type="compositionally biased region" description="Basic and acidic residues" evidence="9">
    <location>
        <begin position="698"/>
        <end position="707"/>
    </location>
</feature>
<dbReference type="OrthoDB" id="5779068at2759"/>
<feature type="compositionally biased region" description="Basic and acidic residues" evidence="9">
    <location>
        <begin position="96"/>
        <end position="105"/>
    </location>
</feature>
<evidence type="ECO:0000256" key="2">
    <source>
        <dbReference type="ARBA" id="ARBA00009580"/>
    </source>
</evidence>
<organism evidence="14 15">
    <name type="scientific">Ladona fulva</name>
    <name type="common">Scarce chaser dragonfly</name>
    <name type="synonym">Libellula fulva</name>
    <dbReference type="NCBI Taxonomy" id="123851"/>
    <lineage>
        <taxon>Eukaryota</taxon>
        <taxon>Metazoa</taxon>
        <taxon>Ecdysozoa</taxon>
        <taxon>Arthropoda</taxon>
        <taxon>Hexapoda</taxon>
        <taxon>Insecta</taxon>
        <taxon>Pterygota</taxon>
        <taxon>Palaeoptera</taxon>
        <taxon>Odonata</taxon>
        <taxon>Epiprocta</taxon>
        <taxon>Anisoptera</taxon>
        <taxon>Libelluloidea</taxon>
        <taxon>Libellulidae</taxon>
        <taxon>Ladona</taxon>
    </lineage>
</organism>
<evidence type="ECO:0000256" key="5">
    <source>
        <dbReference type="ARBA" id="ARBA00022801"/>
    </source>
</evidence>